<dbReference type="Proteomes" id="UP000653045">
    <property type="component" value="Unassembled WGS sequence"/>
</dbReference>
<reference evidence="2 3" key="1">
    <citation type="journal article" date="2021" name="Int. J. Syst. Evol. Microbiol.">
        <title>Streptococcus vicugnae sp. nov., isolated from faeces of alpacas (Vicugna pacos) and cattle (Bos taurus), Streptococcus zalophi sp. nov., and Streptococcus pacificus sp. nov., isolated from respiratory tract of California sea lions (Zalophus californianus).</title>
        <authorList>
            <person name="Volokhov D.V."/>
            <person name="Zagorodnyaya T.A."/>
            <person name="Shen Z."/>
            <person name="Blom J."/>
            <person name="Furtak V.A."/>
            <person name="Eisenberg T."/>
            <person name="Fan P."/>
            <person name="Jeong K.C."/>
            <person name="Gao Y."/>
            <person name="Zhang S."/>
            <person name="Amselle M."/>
        </authorList>
    </citation>
    <scope>NUCLEOTIDE SEQUENCE [LARGE SCALE GENOMIC DNA]</scope>
    <source>
        <strain evidence="2 3">CSL7591</strain>
    </source>
</reference>
<dbReference type="InterPro" id="IPR016181">
    <property type="entry name" value="Acyl_CoA_acyltransferase"/>
</dbReference>
<dbReference type="RefSeq" id="WP_199575596.1">
    <property type="nucleotide sequence ID" value="NZ_JAENBO010000003.1"/>
</dbReference>
<dbReference type="Gene3D" id="3.40.630.30">
    <property type="match status" value="1"/>
</dbReference>
<evidence type="ECO:0000313" key="3">
    <source>
        <dbReference type="Proteomes" id="UP000653045"/>
    </source>
</evidence>
<dbReference type="InterPro" id="IPR000182">
    <property type="entry name" value="GNAT_dom"/>
</dbReference>
<dbReference type="PROSITE" id="PS51186">
    <property type="entry name" value="GNAT"/>
    <property type="match status" value="1"/>
</dbReference>
<organism evidence="2 3">
    <name type="scientific">Streptococcus pacificus</name>
    <dbReference type="NCBI Taxonomy" id="2740577"/>
    <lineage>
        <taxon>Bacteria</taxon>
        <taxon>Bacillati</taxon>
        <taxon>Bacillota</taxon>
        <taxon>Bacilli</taxon>
        <taxon>Lactobacillales</taxon>
        <taxon>Streptococcaceae</taxon>
        <taxon>Streptococcus</taxon>
    </lineage>
</organism>
<proteinExistence type="predicted"/>
<evidence type="ECO:0000259" key="1">
    <source>
        <dbReference type="PROSITE" id="PS51186"/>
    </source>
</evidence>
<accession>A0ABS0ZJ16</accession>
<dbReference type="Pfam" id="PF13673">
    <property type="entry name" value="Acetyltransf_10"/>
    <property type="match status" value="1"/>
</dbReference>
<protein>
    <submittedName>
        <fullName evidence="2">GNAT family N-acetyltransferase</fullName>
    </submittedName>
</protein>
<evidence type="ECO:0000313" key="2">
    <source>
        <dbReference type="EMBL" id="MBJ8325984.1"/>
    </source>
</evidence>
<dbReference type="EMBL" id="JAENBO010000003">
    <property type="protein sequence ID" value="MBJ8325984.1"/>
    <property type="molecule type" value="Genomic_DNA"/>
</dbReference>
<gene>
    <name evidence="2" type="ORF">JHK62_04790</name>
</gene>
<dbReference type="SUPFAM" id="SSF55729">
    <property type="entry name" value="Acyl-CoA N-acyltransferases (Nat)"/>
    <property type="match status" value="1"/>
</dbReference>
<name>A0ABS0ZJ16_9STRE</name>
<comment type="caution">
    <text evidence="2">The sequence shown here is derived from an EMBL/GenBank/DDBJ whole genome shotgun (WGS) entry which is preliminary data.</text>
</comment>
<keyword evidence="3" id="KW-1185">Reference proteome</keyword>
<sequence>MWYYKRFDQLTSEELFIILKERVRVFVVEQNCAYQEVDDEDLTAIHLFHMEDKKLTAYCRLIPLDHQVKLGRVLVPLLYRQKGLGKELVLEAIRFWQKNYPEYPLFAQAQAYLKDFYHEFGFQAISKEYLEDDIPHIDMILTKTDKDNL</sequence>
<feature type="domain" description="N-acetyltransferase" evidence="1">
    <location>
        <begin position="5"/>
        <end position="144"/>
    </location>
</feature>